<dbReference type="GO" id="GO:0004930">
    <property type="term" value="F:G protein-coupled receptor activity"/>
    <property type="evidence" value="ECO:0007669"/>
    <property type="project" value="UniProtKB-KW"/>
</dbReference>
<dbReference type="InterPro" id="IPR000725">
    <property type="entry name" value="Olfact_rcpt"/>
</dbReference>
<evidence type="ECO:0000313" key="14">
    <source>
        <dbReference type="Proteomes" id="UP001181693"/>
    </source>
</evidence>
<dbReference type="PROSITE" id="PS50262">
    <property type="entry name" value="G_PROTEIN_RECEP_F1_2"/>
    <property type="match status" value="1"/>
</dbReference>
<evidence type="ECO:0000256" key="8">
    <source>
        <dbReference type="ARBA" id="ARBA00023170"/>
    </source>
</evidence>
<evidence type="ECO:0000256" key="6">
    <source>
        <dbReference type="ARBA" id="ARBA00023040"/>
    </source>
</evidence>
<evidence type="ECO:0000256" key="11">
    <source>
        <dbReference type="RuleBase" id="RU363047"/>
    </source>
</evidence>
<keyword evidence="5 11" id="KW-1133">Transmembrane helix</keyword>
<comment type="caution">
    <text evidence="13">The sequence shown here is derived from an EMBL/GenBank/DDBJ whole genome shotgun (WGS) entry which is preliminary data.</text>
</comment>
<dbReference type="GO" id="GO:0005886">
    <property type="term" value="C:plasma membrane"/>
    <property type="evidence" value="ECO:0007669"/>
    <property type="project" value="UniProtKB-SubCell"/>
</dbReference>
<keyword evidence="2 11" id="KW-1003">Cell membrane</keyword>
<dbReference type="InterPro" id="IPR000276">
    <property type="entry name" value="GPCR_Rhodpsn"/>
</dbReference>
<feature type="transmembrane region" description="Helical" evidence="11">
    <location>
        <begin position="241"/>
        <end position="259"/>
    </location>
</feature>
<evidence type="ECO:0000256" key="3">
    <source>
        <dbReference type="ARBA" id="ARBA00022692"/>
    </source>
</evidence>
<keyword evidence="9 10" id="KW-0807">Transducer</keyword>
<evidence type="ECO:0000256" key="5">
    <source>
        <dbReference type="ARBA" id="ARBA00022989"/>
    </source>
</evidence>
<feature type="transmembrane region" description="Helical" evidence="11">
    <location>
        <begin position="59"/>
        <end position="79"/>
    </location>
</feature>
<feature type="transmembrane region" description="Helical" evidence="11">
    <location>
        <begin position="140"/>
        <end position="162"/>
    </location>
</feature>
<dbReference type="PROSITE" id="PS00237">
    <property type="entry name" value="G_PROTEIN_RECEP_F1_1"/>
    <property type="match status" value="1"/>
</dbReference>
<organism evidence="13 14">
    <name type="scientific">Pyxicephalus adspersus</name>
    <name type="common">African bullfrog</name>
    <dbReference type="NCBI Taxonomy" id="30357"/>
    <lineage>
        <taxon>Eukaryota</taxon>
        <taxon>Metazoa</taxon>
        <taxon>Chordata</taxon>
        <taxon>Craniata</taxon>
        <taxon>Vertebrata</taxon>
        <taxon>Euteleostomi</taxon>
        <taxon>Amphibia</taxon>
        <taxon>Batrachia</taxon>
        <taxon>Anura</taxon>
        <taxon>Neobatrachia</taxon>
        <taxon>Ranoidea</taxon>
        <taxon>Pyxicephalidae</taxon>
        <taxon>Pyxicephalinae</taxon>
        <taxon>Pyxicephalus</taxon>
    </lineage>
</organism>
<gene>
    <name evidence="13" type="ORF">GDO54_009927</name>
</gene>
<keyword evidence="6 10" id="KW-0297">G-protein coupled receptor</keyword>
<evidence type="ECO:0000313" key="13">
    <source>
        <dbReference type="EMBL" id="DBA25551.1"/>
    </source>
</evidence>
<dbReference type="Gene3D" id="1.20.1070.10">
    <property type="entry name" value="Rhodopsin 7-helix transmembrane proteins"/>
    <property type="match status" value="1"/>
</dbReference>
<dbReference type="GO" id="GO:0004984">
    <property type="term" value="F:olfactory receptor activity"/>
    <property type="evidence" value="ECO:0007669"/>
    <property type="project" value="InterPro"/>
</dbReference>
<keyword evidence="11" id="KW-0716">Sensory transduction</keyword>
<comment type="similarity">
    <text evidence="10">Belongs to the G-protein coupled receptor 1 family.</text>
</comment>
<keyword evidence="7 11" id="KW-0472">Membrane</keyword>
<feature type="domain" description="G-protein coupled receptors family 1 profile" evidence="12">
    <location>
        <begin position="41"/>
        <end position="288"/>
    </location>
</feature>
<feature type="transmembrane region" description="Helical" evidence="11">
    <location>
        <begin position="25"/>
        <end position="52"/>
    </location>
</feature>
<dbReference type="PRINTS" id="PR00245">
    <property type="entry name" value="OLFACTORYR"/>
</dbReference>
<dbReference type="Pfam" id="PF13853">
    <property type="entry name" value="7tm_4"/>
    <property type="match status" value="1"/>
</dbReference>
<evidence type="ECO:0000256" key="2">
    <source>
        <dbReference type="ARBA" id="ARBA00022475"/>
    </source>
</evidence>
<dbReference type="InterPro" id="IPR017452">
    <property type="entry name" value="GPCR_Rhodpsn_7TM"/>
</dbReference>
<name>A0AAV3AM73_PYXAD</name>
<comment type="subcellular location">
    <subcellularLocation>
        <location evidence="1 11">Cell membrane</location>
        <topology evidence="1 11">Multi-pass membrane protein</topology>
    </subcellularLocation>
</comment>
<reference evidence="13" key="1">
    <citation type="thesis" date="2020" institute="ProQuest LLC" country="789 East Eisenhower Parkway, Ann Arbor, MI, USA">
        <title>Comparative Genomics and Chromosome Evolution.</title>
        <authorList>
            <person name="Mudd A.B."/>
        </authorList>
    </citation>
    <scope>NUCLEOTIDE SEQUENCE</scope>
    <source>
        <strain evidence="13">1538</strain>
        <tissue evidence="13">Blood</tissue>
    </source>
</reference>
<evidence type="ECO:0000256" key="9">
    <source>
        <dbReference type="ARBA" id="ARBA00023224"/>
    </source>
</evidence>
<feature type="transmembrane region" description="Helical" evidence="11">
    <location>
        <begin position="196"/>
        <end position="220"/>
    </location>
</feature>
<dbReference type="Proteomes" id="UP001181693">
    <property type="component" value="Unassembled WGS sequence"/>
</dbReference>
<dbReference type="AlphaFoldDB" id="A0AAV3AM73"/>
<dbReference type="PRINTS" id="PR00237">
    <property type="entry name" value="GPCRRHODOPSN"/>
</dbReference>
<dbReference type="EMBL" id="DYDO01000004">
    <property type="protein sequence ID" value="DBA25551.1"/>
    <property type="molecule type" value="Genomic_DNA"/>
</dbReference>
<feature type="transmembrane region" description="Helical" evidence="11">
    <location>
        <begin position="271"/>
        <end position="291"/>
    </location>
</feature>
<dbReference type="PANTHER" id="PTHR26452">
    <property type="entry name" value="OLFACTORY RECEPTOR"/>
    <property type="match status" value="1"/>
</dbReference>
<proteinExistence type="inferred from homology"/>
<evidence type="ECO:0000256" key="4">
    <source>
        <dbReference type="ARBA" id="ARBA00022725"/>
    </source>
</evidence>
<feature type="transmembrane region" description="Helical" evidence="11">
    <location>
        <begin position="99"/>
        <end position="120"/>
    </location>
</feature>
<protein>
    <recommendedName>
        <fullName evidence="11">Olfactory receptor</fullName>
    </recommendedName>
</protein>
<keyword evidence="3 10" id="KW-0812">Transmembrane</keyword>
<accession>A0AAV3AM73</accession>
<keyword evidence="4 11" id="KW-0552">Olfaction</keyword>
<evidence type="ECO:0000256" key="10">
    <source>
        <dbReference type="RuleBase" id="RU000688"/>
    </source>
</evidence>
<dbReference type="SUPFAM" id="SSF81321">
    <property type="entry name" value="Family A G protein-coupled receptor-like"/>
    <property type="match status" value="1"/>
</dbReference>
<dbReference type="InterPro" id="IPR050516">
    <property type="entry name" value="Olfactory_GPCR"/>
</dbReference>
<evidence type="ECO:0000259" key="12">
    <source>
        <dbReference type="PROSITE" id="PS50262"/>
    </source>
</evidence>
<evidence type="ECO:0000256" key="1">
    <source>
        <dbReference type="ARBA" id="ARBA00004651"/>
    </source>
</evidence>
<dbReference type="FunFam" id="1.20.1070.10:FF:000015">
    <property type="entry name" value="Olfactory receptor"/>
    <property type="match status" value="1"/>
</dbReference>
<keyword evidence="14" id="KW-1185">Reference proteome</keyword>
<sequence>MDVRNQTVITEVVLLGFTQERKINIVIFFLFLIIYLITIIGNGLIICTILLNSQLHIPMYFFLCNLSFIDFCYSSTAVPRLLSDLFSIKRTISNLACGIQLYIVVFMGGTECQLLALMAYDRFVAICRPLHYRLLMKWSVCYGLTVFVWFFSFMINIVPSVATPLKLCYRNQINHFMCEVLGVTKLSCADISMNEFGIFCLTFVSLLLPFLLILFSYAYIISSVIKIRSTRQYKAFSTCTSHVVVVVLFFGTGMFTYFGPSSKFSPNQDKYVSVFYVIVCPMLNPLIYSLNNREIKKSVNKMFSKSIVYI</sequence>
<evidence type="ECO:0000256" key="7">
    <source>
        <dbReference type="ARBA" id="ARBA00023136"/>
    </source>
</evidence>
<keyword evidence="8 10" id="KW-0675">Receptor</keyword>